<dbReference type="InterPro" id="IPR021109">
    <property type="entry name" value="Peptidase_aspartic_dom_sf"/>
</dbReference>
<sequence>MAEEAIKQQNKINTLNCVITLDDDIKDVDTWYRQMSNWVSLNKVEDNKELFIWCNLKIQGKAATKLQYLVASEGDDLTYPTLLEIKNALAEHYKSEDVDTEELLEELKELRISRHEDMKTFNHKYLEKYEKLEEADKVVISISDYLNKNVTQENNNIQIEQNEKLERRTQMATSNNIERYDITEDLSKTKCNITFGQVLDVCPKIRSELAKNLRLEKIKVVSSIDFSDSFNVDDEIIERNKNLSFKEDDLALINASVNGVQSTLLIDSGSNLNLVSANFINKLPGEISQVGFCKGRIYEALGDSTITEAIVVELNLSIGKYNFTSKFCVIDKDISYFDLLLGLKSTADNYFFINPLNKTLCRFKDELSFDVLAPIIDDQDADQLSCFLYYCGTGKKIVNAVTIEDMADEEEPVILDTKPPPEESVSPWQYIHSKDFLKTLDVKFLDRFIIILENNIDVIATSTDELTPSDLEPHHIPLVDGAKPFKSKFYRLNKFKNQGLAQENSGEKIESTALDILEENKILNFNKFKNSKNLPTDKKYFNLKNLREINGYIENFEKLKLGSEPKIFGDCQYKNLNSKNTNDNIYENN</sequence>
<reference evidence="2 3" key="1">
    <citation type="submission" date="2016-08" db="EMBL/GenBank/DDBJ databases">
        <title>A Parts List for Fungal Cellulosomes Revealed by Comparative Genomics.</title>
        <authorList>
            <consortium name="DOE Joint Genome Institute"/>
            <person name="Haitjema C.H."/>
            <person name="Gilmore S.P."/>
            <person name="Henske J.K."/>
            <person name="Solomon K.V."/>
            <person name="De Groot R."/>
            <person name="Kuo A."/>
            <person name="Mondo S.J."/>
            <person name="Salamov A.A."/>
            <person name="Labutti K."/>
            <person name="Zhao Z."/>
            <person name="Chiniquy J."/>
            <person name="Barry K."/>
            <person name="Brewer H.M."/>
            <person name="Purvine S.O."/>
            <person name="Wright A.T."/>
            <person name="Boxma B."/>
            <person name="Van Alen T."/>
            <person name="Hackstein J.H."/>
            <person name="Baker S.E."/>
            <person name="Grigoriev I.V."/>
            <person name="O'Malley M.A."/>
        </authorList>
    </citation>
    <scope>NUCLEOTIDE SEQUENCE [LARGE SCALE GENOMIC DNA]</scope>
    <source>
        <strain evidence="2 3">S4</strain>
    </source>
</reference>
<comment type="caution">
    <text evidence="2">The sequence shown here is derived from an EMBL/GenBank/DDBJ whole genome shotgun (WGS) entry which is preliminary data.</text>
</comment>
<organism evidence="2 3">
    <name type="scientific">Anaeromyces robustus</name>
    <dbReference type="NCBI Taxonomy" id="1754192"/>
    <lineage>
        <taxon>Eukaryota</taxon>
        <taxon>Fungi</taxon>
        <taxon>Fungi incertae sedis</taxon>
        <taxon>Chytridiomycota</taxon>
        <taxon>Chytridiomycota incertae sedis</taxon>
        <taxon>Neocallimastigomycetes</taxon>
        <taxon>Neocallimastigales</taxon>
        <taxon>Neocallimastigaceae</taxon>
        <taxon>Anaeromyces</taxon>
    </lineage>
</organism>
<gene>
    <name evidence="2" type="ORF">BCR32DRAFT_307750</name>
</gene>
<reference evidence="2 3" key="2">
    <citation type="submission" date="2016-08" db="EMBL/GenBank/DDBJ databases">
        <title>Pervasive Adenine N6-methylation of Active Genes in Fungi.</title>
        <authorList>
            <consortium name="DOE Joint Genome Institute"/>
            <person name="Mondo S.J."/>
            <person name="Dannebaum R.O."/>
            <person name="Kuo R.C."/>
            <person name="Labutti K."/>
            <person name="Haridas S."/>
            <person name="Kuo A."/>
            <person name="Salamov A."/>
            <person name="Ahrendt S.R."/>
            <person name="Lipzen A."/>
            <person name="Sullivan W."/>
            <person name="Andreopoulos W.B."/>
            <person name="Clum A."/>
            <person name="Lindquist E."/>
            <person name="Daum C."/>
            <person name="Ramamoorthy G.K."/>
            <person name="Gryganskyi A."/>
            <person name="Culley D."/>
            <person name="Magnuson J.K."/>
            <person name="James T.Y."/>
            <person name="O'Malley M.A."/>
            <person name="Stajich J.E."/>
            <person name="Spatafora J.W."/>
            <person name="Visel A."/>
            <person name="Grigoriev I.V."/>
        </authorList>
    </citation>
    <scope>NUCLEOTIDE SEQUENCE [LARGE SCALE GENOMIC DNA]</scope>
    <source>
        <strain evidence="2 3">S4</strain>
    </source>
</reference>
<dbReference type="GO" id="GO:0006508">
    <property type="term" value="P:proteolysis"/>
    <property type="evidence" value="ECO:0007669"/>
    <property type="project" value="InterPro"/>
</dbReference>
<dbReference type="OrthoDB" id="5535068at2759"/>
<dbReference type="GO" id="GO:0004190">
    <property type="term" value="F:aspartic-type endopeptidase activity"/>
    <property type="evidence" value="ECO:0007669"/>
    <property type="project" value="UniProtKB-KW"/>
</dbReference>
<dbReference type="AlphaFoldDB" id="A0A1Y1VQ09"/>
<keyword evidence="1" id="KW-0645">Protease</keyword>
<name>A0A1Y1VQ09_9FUNG</name>
<proteinExistence type="predicted"/>
<protein>
    <submittedName>
        <fullName evidence="2">Uncharacterized protein</fullName>
    </submittedName>
</protein>
<evidence type="ECO:0000256" key="1">
    <source>
        <dbReference type="ARBA" id="ARBA00022750"/>
    </source>
</evidence>
<dbReference type="Pfam" id="PF08284">
    <property type="entry name" value="RVP_2"/>
    <property type="match status" value="1"/>
</dbReference>
<dbReference type="PROSITE" id="PS00141">
    <property type="entry name" value="ASP_PROTEASE"/>
    <property type="match status" value="1"/>
</dbReference>
<dbReference type="Proteomes" id="UP000193944">
    <property type="component" value="Unassembled WGS sequence"/>
</dbReference>
<dbReference type="EMBL" id="MCFG01000645">
    <property type="protein sequence ID" value="ORX63367.1"/>
    <property type="molecule type" value="Genomic_DNA"/>
</dbReference>
<evidence type="ECO:0000313" key="2">
    <source>
        <dbReference type="EMBL" id="ORX63367.1"/>
    </source>
</evidence>
<dbReference type="InterPro" id="IPR001969">
    <property type="entry name" value="Aspartic_peptidase_AS"/>
</dbReference>
<keyword evidence="3" id="KW-1185">Reference proteome</keyword>
<keyword evidence="1" id="KW-0064">Aspartyl protease</keyword>
<dbReference type="CDD" id="cd00303">
    <property type="entry name" value="retropepsin_like"/>
    <property type="match status" value="1"/>
</dbReference>
<evidence type="ECO:0000313" key="3">
    <source>
        <dbReference type="Proteomes" id="UP000193944"/>
    </source>
</evidence>
<dbReference type="Gene3D" id="2.40.70.10">
    <property type="entry name" value="Acid Proteases"/>
    <property type="match status" value="1"/>
</dbReference>
<keyword evidence="1" id="KW-0378">Hydrolase</keyword>
<accession>A0A1Y1VQ09</accession>